<dbReference type="STRING" id="48709.A0A1D2MXT0"/>
<evidence type="ECO:0000256" key="6">
    <source>
        <dbReference type="ARBA" id="ARBA00025010"/>
    </source>
</evidence>
<feature type="domain" description="VPS37 C-terminal" evidence="10">
    <location>
        <begin position="93"/>
        <end position="182"/>
    </location>
</feature>
<proteinExistence type="inferred from homology"/>
<dbReference type="Pfam" id="PF07200">
    <property type="entry name" value="Mod_r"/>
    <property type="match status" value="1"/>
</dbReference>
<evidence type="ECO:0000256" key="5">
    <source>
        <dbReference type="ARBA" id="ARBA00022927"/>
    </source>
</evidence>
<evidence type="ECO:0000256" key="8">
    <source>
        <dbReference type="SAM" id="Coils"/>
    </source>
</evidence>
<comment type="similarity">
    <text evidence="2">Belongs to the VPS37 family.</text>
</comment>
<dbReference type="OrthoDB" id="10004364at2759"/>
<dbReference type="PANTHER" id="PTHR13678:SF27">
    <property type="entry name" value="LD45836P"/>
    <property type="match status" value="1"/>
</dbReference>
<dbReference type="OMA" id="MYQEYLN"/>
<evidence type="ECO:0000256" key="3">
    <source>
        <dbReference type="ARBA" id="ARBA00022448"/>
    </source>
</evidence>
<evidence type="ECO:0000259" key="10">
    <source>
        <dbReference type="PROSITE" id="PS51314"/>
    </source>
</evidence>
<dbReference type="InterPro" id="IPR009851">
    <property type="entry name" value="Mod_r"/>
</dbReference>
<keyword evidence="3 7" id="KW-0813">Transport</keyword>
<keyword evidence="12" id="KW-1185">Reference proteome</keyword>
<gene>
    <name evidence="11" type="ORF">Ocin01_09178</name>
</gene>
<organism evidence="11 12">
    <name type="scientific">Orchesella cincta</name>
    <name type="common">Springtail</name>
    <name type="synonym">Podura cincta</name>
    <dbReference type="NCBI Taxonomy" id="48709"/>
    <lineage>
        <taxon>Eukaryota</taxon>
        <taxon>Metazoa</taxon>
        <taxon>Ecdysozoa</taxon>
        <taxon>Arthropoda</taxon>
        <taxon>Hexapoda</taxon>
        <taxon>Collembola</taxon>
        <taxon>Entomobryomorpha</taxon>
        <taxon>Entomobryoidea</taxon>
        <taxon>Orchesellidae</taxon>
        <taxon>Orchesellinae</taxon>
        <taxon>Orchesella</taxon>
    </lineage>
</organism>
<comment type="function">
    <text evidence="6">Component of the ESCRT-I complex, a regulator of vesicular trafficking process. Required for the sorting of endocytic ubiquitinated cargos into multivesicular bodies. May be involved in cell growth and differentiation.</text>
</comment>
<evidence type="ECO:0000313" key="11">
    <source>
        <dbReference type="EMBL" id="ODM97505.1"/>
    </source>
</evidence>
<dbReference type="PROSITE" id="PS51314">
    <property type="entry name" value="VPS37_C"/>
    <property type="match status" value="1"/>
</dbReference>
<dbReference type="GO" id="GO:0031902">
    <property type="term" value="C:late endosome membrane"/>
    <property type="evidence" value="ECO:0007669"/>
    <property type="project" value="UniProtKB-SubCell"/>
</dbReference>
<protein>
    <submittedName>
        <fullName evidence="11">Vacuolar protein sorting-associated protein 37B</fullName>
    </submittedName>
</protein>
<keyword evidence="4" id="KW-0967">Endosome</keyword>
<feature type="compositionally biased region" description="Pro residues" evidence="9">
    <location>
        <begin position="189"/>
        <end position="204"/>
    </location>
</feature>
<dbReference type="Proteomes" id="UP000094527">
    <property type="component" value="Unassembled WGS sequence"/>
</dbReference>
<dbReference type="Gene3D" id="1.10.287.660">
    <property type="entry name" value="Helix hairpin bin"/>
    <property type="match status" value="1"/>
</dbReference>
<sequence length="204" mass="23010">MMQYTQEASADVEEAVKNLQNLTDEQLKRLIEDEGAFDEHFKNLSQVKKWEAEKDMLMASNKSLAEFNLTFEPKLQAGKAALMELYEQARGVTDELETKRAQLESLYSRTSLDTTHALLQTASMEAEEESEKLAEQFLAGSSDVDTFIGQFEPLRCKAHMRKLKTEKMAELVTSSQRGRTSFSTAAPYPTSPPQMPMPGMPMPM</sequence>
<dbReference type="AlphaFoldDB" id="A0A1D2MXT0"/>
<evidence type="ECO:0000256" key="1">
    <source>
        <dbReference type="ARBA" id="ARBA00004633"/>
    </source>
</evidence>
<reference evidence="11 12" key="1">
    <citation type="journal article" date="2016" name="Genome Biol. Evol.">
        <title>Gene Family Evolution Reflects Adaptation to Soil Environmental Stressors in the Genome of the Collembolan Orchesella cincta.</title>
        <authorList>
            <person name="Faddeeva-Vakhrusheva A."/>
            <person name="Derks M.F."/>
            <person name="Anvar S.Y."/>
            <person name="Agamennone V."/>
            <person name="Suring W."/>
            <person name="Smit S."/>
            <person name="van Straalen N.M."/>
            <person name="Roelofs D."/>
        </authorList>
    </citation>
    <scope>NUCLEOTIDE SEQUENCE [LARGE SCALE GENOMIC DNA]</scope>
    <source>
        <tissue evidence="11">Mixed pool</tissue>
    </source>
</reference>
<comment type="caution">
    <text evidence="11">The sequence shown here is derived from an EMBL/GenBank/DDBJ whole genome shotgun (WGS) entry which is preliminary data.</text>
</comment>
<dbReference type="GO" id="GO:0006623">
    <property type="term" value="P:protein targeting to vacuole"/>
    <property type="evidence" value="ECO:0007669"/>
    <property type="project" value="TreeGrafter"/>
</dbReference>
<keyword evidence="8" id="KW-0175">Coiled coil</keyword>
<dbReference type="InterPro" id="IPR029012">
    <property type="entry name" value="Helix_hairpin_bin_sf"/>
</dbReference>
<dbReference type="GO" id="GO:0006612">
    <property type="term" value="P:protein targeting to membrane"/>
    <property type="evidence" value="ECO:0007669"/>
    <property type="project" value="TreeGrafter"/>
</dbReference>
<evidence type="ECO:0000256" key="2">
    <source>
        <dbReference type="ARBA" id="ARBA00007617"/>
    </source>
</evidence>
<keyword evidence="5 7" id="KW-0653">Protein transport</keyword>
<dbReference type="InterPro" id="IPR037202">
    <property type="entry name" value="ESCRT_assembly_dom"/>
</dbReference>
<dbReference type="GO" id="GO:0043162">
    <property type="term" value="P:ubiquitin-dependent protein catabolic process via the multivesicular body sorting pathway"/>
    <property type="evidence" value="ECO:0007669"/>
    <property type="project" value="TreeGrafter"/>
</dbReference>
<evidence type="ECO:0000256" key="4">
    <source>
        <dbReference type="ARBA" id="ARBA00022753"/>
    </source>
</evidence>
<feature type="compositionally biased region" description="Polar residues" evidence="9">
    <location>
        <begin position="172"/>
        <end position="184"/>
    </location>
</feature>
<name>A0A1D2MXT0_ORCCI</name>
<dbReference type="EMBL" id="LJIJ01000437">
    <property type="protein sequence ID" value="ODM97505.1"/>
    <property type="molecule type" value="Genomic_DNA"/>
</dbReference>
<dbReference type="SUPFAM" id="SSF140111">
    <property type="entry name" value="Endosomal sorting complex assembly domain"/>
    <property type="match status" value="1"/>
</dbReference>
<evidence type="ECO:0000313" key="12">
    <source>
        <dbReference type="Proteomes" id="UP000094527"/>
    </source>
</evidence>
<evidence type="ECO:0000256" key="9">
    <source>
        <dbReference type="SAM" id="MobiDB-lite"/>
    </source>
</evidence>
<accession>A0A1D2MXT0</accession>
<dbReference type="GO" id="GO:0000813">
    <property type="term" value="C:ESCRT I complex"/>
    <property type="evidence" value="ECO:0007669"/>
    <property type="project" value="UniProtKB-ARBA"/>
</dbReference>
<comment type="subcellular location">
    <subcellularLocation>
        <location evidence="1">Late endosome membrane</location>
        <topology evidence="1">Peripheral membrane protein</topology>
    </subcellularLocation>
</comment>
<feature type="region of interest" description="Disordered" evidence="9">
    <location>
        <begin position="171"/>
        <end position="204"/>
    </location>
</feature>
<dbReference type="PANTHER" id="PTHR13678">
    <property type="entry name" value="VACUOLAR PROTEIN SORTING-ASSOCIATED PROTEIN 37"/>
    <property type="match status" value="1"/>
</dbReference>
<evidence type="ECO:0000256" key="7">
    <source>
        <dbReference type="PROSITE-ProRule" id="PRU00646"/>
    </source>
</evidence>
<feature type="coiled-coil region" evidence="8">
    <location>
        <begin position="86"/>
        <end position="136"/>
    </location>
</feature>